<keyword evidence="6" id="KW-0812">Transmembrane</keyword>
<keyword evidence="5" id="KW-1134">Transmembrane beta strand</keyword>
<evidence type="ECO:0000256" key="10">
    <source>
        <dbReference type="ARBA" id="ARBA00023237"/>
    </source>
</evidence>
<feature type="domain" description="Trimeric autotransporter adhesin YadA-like head" evidence="14">
    <location>
        <begin position="97"/>
        <end position="109"/>
    </location>
</feature>
<dbReference type="RefSeq" id="WP_094603239.1">
    <property type="nucleotide sequence ID" value="NZ_CP155573.1"/>
</dbReference>
<accession>A0ABZ3IHD6</accession>
<keyword evidence="10" id="KW-0998">Cell outer membrane</keyword>
<reference evidence="16" key="1">
    <citation type="submission" date="2024-05" db="EMBL/GenBank/DDBJ databases">
        <title>Isolation and characterization of Sporomusa carbonis sp. nov., a carboxydotrophic hydrogenogen in the genus of Sporomusa isolated from a charcoal burning pile.</title>
        <authorList>
            <person name="Boeer T."/>
            <person name="Rosenbaum F."/>
            <person name="Eysell L."/>
            <person name="Mueller V."/>
            <person name="Daniel R."/>
            <person name="Poehlein A."/>
        </authorList>
    </citation>
    <scope>NUCLEOTIDE SEQUENCE [LARGE SCALE GENOMIC DNA]</scope>
    <source>
        <strain evidence="16">DSM 10669</strain>
    </source>
</reference>
<evidence type="ECO:0000256" key="5">
    <source>
        <dbReference type="ARBA" id="ARBA00022452"/>
    </source>
</evidence>
<keyword evidence="8" id="KW-0653">Protein transport</keyword>
<dbReference type="Gene3D" id="3.30.1300.30">
    <property type="entry name" value="GSPII I/J protein-like"/>
    <property type="match status" value="1"/>
</dbReference>
<keyword evidence="7 12" id="KW-0732">Signal</keyword>
<dbReference type="Gene3D" id="2.60.40.4050">
    <property type="match status" value="1"/>
</dbReference>
<dbReference type="InterPro" id="IPR045584">
    <property type="entry name" value="Pilin-like"/>
</dbReference>
<evidence type="ECO:0000256" key="9">
    <source>
        <dbReference type="ARBA" id="ARBA00023136"/>
    </source>
</evidence>
<dbReference type="InterPro" id="IPR008635">
    <property type="entry name" value="Coiled_stalk_dom"/>
</dbReference>
<feature type="signal peptide" evidence="12">
    <location>
        <begin position="1"/>
        <end position="28"/>
    </location>
</feature>
<evidence type="ECO:0000256" key="12">
    <source>
        <dbReference type="SAM" id="SignalP"/>
    </source>
</evidence>
<evidence type="ECO:0000256" key="7">
    <source>
        <dbReference type="ARBA" id="ARBA00022729"/>
    </source>
</evidence>
<evidence type="ECO:0000259" key="14">
    <source>
        <dbReference type="Pfam" id="PF05658"/>
    </source>
</evidence>
<feature type="domain" description="Trimeric autotransporter adhesin YadA-like head" evidence="14">
    <location>
        <begin position="206"/>
        <end position="232"/>
    </location>
</feature>
<evidence type="ECO:0000259" key="13">
    <source>
        <dbReference type="Pfam" id="PF03895"/>
    </source>
</evidence>
<dbReference type="InterPro" id="IPR008640">
    <property type="entry name" value="Adhesin_Head_dom"/>
</dbReference>
<dbReference type="Gene3D" id="2.150.10.10">
    <property type="entry name" value="Serralysin-like metalloprotease, C-terminal"/>
    <property type="match status" value="1"/>
</dbReference>
<sequence>MRKGKFLKSAVITFVFFLVSSAAIPVLASDYIAGDGTKVYYDQYTTYDSSTPTAVGDTTIGENASTGMAQSTAIGSSANAASITYAVDISQPFEISNSMAVGYDAQAAGMAVGSSAHSGKGTAIGYTSYAVNGYAIGASATCTGDSMGGSVVVGAGASTDSSSATVIGRNANALSNDSTDATAATVLGDGATAGVMGTAYGCGATANARNSTAIGAGASANAKNSVALGAGSVANRANTVSVGSAGNERQITNVADGTAATDVINVRQLNEFGRKIDKVGAMSAAISGLRPMPHDPKAPLQLLAGGGNYSGRWAAAVGVGYYAHEKFLLKFGMAFCDSEKMGQLGLEWKWGRSGKKATTTPCGDSTVTALQATARQLQDQIKQQQDQTQKQQDQQQDQIKQLQDQIKRLLNTQENLS</sequence>
<feature type="domain" description="Trimeric autotransporter adhesin YadA-like C-terminal membrane anchor" evidence="13">
    <location>
        <begin position="295"/>
        <end position="350"/>
    </location>
</feature>
<dbReference type="InterPro" id="IPR011049">
    <property type="entry name" value="Serralysin-like_metalloprot_C"/>
</dbReference>
<evidence type="ECO:0000256" key="11">
    <source>
        <dbReference type="SAM" id="Coils"/>
    </source>
</evidence>
<evidence type="ECO:0000313" key="16">
    <source>
        <dbReference type="EMBL" id="XFO65080.1"/>
    </source>
</evidence>
<keyword evidence="4" id="KW-0813">Transport</keyword>
<evidence type="ECO:0000256" key="6">
    <source>
        <dbReference type="ARBA" id="ARBA00022692"/>
    </source>
</evidence>
<keyword evidence="11" id="KW-0175">Coiled coil</keyword>
<keyword evidence="9" id="KW-0472">Membrane</keyword>
<evidence type="ECO:0000256" key="8">
    <source>
        <dbReference type="ARBA" id="ARBA00022927"/>
    </source>
</evidence>
<protein>
    <recommendedName>
        <fullName evidence="18">Adhesin YadA</fullName>
    </recommendedName>
</protein>
<evidence type="ECO:0000313" key="17">
    <source>
        <dbReference type="Proteomes" id="UP000216752"/>
    </source>
</evidence>
<feature type="coiled-coil region" evidence="11">
    <location>
        <begin position="367"/>
        <end position="412"/>
    </location>
</feature>
<organism evidence="16 17">
    <name type="scientific">Sporomusa silvacetica DSM 10669</name>
    <dbReference type="NCBI Taxonomy" id="1123289"/>
    <lineage>
        <taxon>Bacteria</taxon>
        <taxon>Bacillati</taxon>
        <taxon>Bacillota</taxon>
        <taxon>Negativicutes</taxon>
        <taxon>Selenomonadales</taxon>
        <taxon>Sporomusaceae</taxon>
        <taxon>Sporomusa</taxon>
    </lineage>
</organism>
<feature type="domain" description="Trimeric autotransporter adhesin YadA-like stalk" evidence="15">
    <location>
        <begin position="250"/>
        <end position="277"/>
    </location>
</feature>
<dbReference type="SUPFAM" id="SSF101967">
    <property type="entry name" value="Adhesin YadA, collagen-binding domain"/>
    <property type="match status" value="1"/>
</dbReference>
<evidence type="ECO:0000259" key="15">
    <source>
        <dbReference type="Pfam" id="PF05662"/>
    </source>
</evidence>
<dbReference type="Pfam" id="PF05658">
    <property type="entry name" value="YadA_head"/>
    <property type="match status" value="2"/>
</dbReference>
<evidence type="ECO:0000256" key="2">
    <source>
        <dbReference type="ARBA" id="ARBA00004442"/>
    </source>
</evidence>
<dbReference type="Pfam" id="PF03895">
    <property type="entry name" value="YadA_anchor"/>
    <property type="match status" value="1"/>
</dbReference>
<proteinExistence type="inferred from homology"/>
<keyword evidence="17" id="KW-1185">Reference proteome</keyword>
<evidence type="ECO:0008006" key="18">
    <source>
        <dbReference type="Google" id="ProtNLM"/>
    </source>
</evidence>
<evidence type="ECO:0000256" key="3">
    <source>
        <dbReference type="ARBA" id="ARBA00005848"/>
    </source>
</evidence>
<comment type="subcellular location">
    <subcellularLocation>
        <location evidence="2">Cell outer membrane</location>
    </subcellularLocation>
    <subcellularLocation>
        <location evidence="1">Cell surface</location>
    </subcellularLocation>
</comment>
<dbReference type="InterPro" id="IPR005594">
    <property type="entry name" value="YadA_C"/>
</dbReference>
<dbReference type="Pfam" id="PF05662">
    <property type="entry name" value="YadA_stalk"/>
    <property type="match status" value="1"/>
</dbReference>
<comment type="similarity">
    <text evidence="3">Belongs to the autotransporter-2 (AT-2) (TC 1.B.40) family.</text>
</comment>
<dbReference type="Proteomes" id="UP000216752">
    <property type="component" value="Chromosome"/>
</dbReference>
<evidence type="ECO:0000256" key="1">
    <source>
        <dbReference type="ARBA" id="ARBA00004241"/>
    </source>
</evidence>
<dbReference type="SUPFAM" id="SSF54523">
    <property type="entry name" value="Pili subunits"/>
    <property type="match status" value="1"/>
</dbReference>
<dbReference type="EMBL" id="CP155573">
    <property type="protein sequence ID" value="XFO65080.1"/>
    <property type="molecule type" value="Genomic_DNA"/>
</dbReference>
<feature type="chain" id="PRO_5046096233" description="Adhesin YadA" evidence="12">
    <location>
        <begin position="29"/>
        <end position="417"/>
    </location>
</feature>
<gene>
    <name evidence="16" type="ORF">SPSIL_011890</name>
</gene>
<name>A0ABZ3IHD6_9FIRM</name>
<evidence type="ECO:0000256" key="4">
    <source>
        <dbReference type="ARBA" id="ARBA00022448"/>
    </source>
</evidence>